<name>A0A504YQ23_FASGI</name>
<evidence type="ECO:0000313" key="2">
    <source>
        <dbReference type="EMBL" id="TPP64192.1"/>
    </source>
</evidence>
<dbReference type="EMBL" id="SUNJ01004748">
    <property type="protein sequence ID" value="TPP64192.1"/>
    <property type="molecule type" value="Genomic_DNA"/>
</dbReference>
<proteinExistence type="predicted"/>
<reference evidence="2 3" key="1">
    <citation type="submission" date="2019-04" db="EMBL/GenBank/DDBJ databases">
        <title>Annotation for the trematode Fasciola gigantica.</title>
        <authorList>
            <person name="Choi Y.-J."/>
        </authorList>
    </citation>
    <scope>NUCLEOTIDE SEQUENCE [LARGE SCALE GENOMIC DNA]</scope>
    <source>
        <strain evidence="2">Uganda_cow_1</strain>
    </source>
</reference>
<protein>
    <submittedName>
        <fullName evidence="2">Uncharacterized protein</fullName>
    </submittedName>
</protein>
<evidence type="ECO:0000256" key="1">
    <source>
        <dbReference type="SAM" id="SignalP"/>
    </source>
</evidence>
<gene>
    <name evidence="2" type="ORF">FGIG_07607</name>
</gene>
<dbReference type="Proteomes" id="UP000316759">
    <property type="component" value="Unassembled WGS sequence"/>
</dbReference>
<sequence>MLTNTVLTISLLFTFLIGNDGFTIVEQPILELSTYSNSQSENQTDGRLVNETNVADSDKIVRVQVGRFEDLIELDSRDIPDENSRVIENVTDLRHSDVDVGVMENESVISPARPYGRGRGRGRVCFRVCVRGRCMVRCRSW</sequence>
<accession>A0A504YQ23</accession>
<feature type="chain" id="PRO_5021465113" evidence="1">
    <location>
        <begin position="22"/>
        <end position="141"/>
    </location>
</feature>
<organism evidence="2 3">
    <name type="scientific">Fasciola gigantica</name>
    <name type="common">Giant liver fluke</name>
    <dbReference type="NCBI Taxonomy" id="46835"/>
    <lineage>
        <taxon>Eukaryota</taxon>
        <taxon>Metazoa</taxon>
        <taxon>Spiralia</taxon>
        <taxon>Lophotrochozoa</taxon>
        <taxon>Platyhelminthes</taxon>
        <taxon>Trematoda</taxon>
        <taxon>Digenea</taxon>
        <taxon>Plagiorchiida</taxon>
        <taxon>Echinostomata</taxon>
        <taxon>Echinostomatoidea</taxon>
        <taxon>Fasciolidae</taxon>
        <taxon>Fasciola</taxon>
    </lineage>
</organism>
<feature type="signal peptide" evidence="1">
    <location>
        <begin position="1"/>
        <end position="21"/>
    </location>
</feature>
<comment type="caution">
    <text evidence="2">The sequence shown here is derived from an EMBL/GenBank/DDBJ whole genome shotgun (WGS) entry which is preliminary data.</text>
</comment>
<dbReference type="AlphaFoldDB" id="A0A504YQ23"/>
<evidence type="ECO:0000313" key="3">
    <source>
        <dbReference type="Proteomes" id="UP000316759"/>
    </source>
</evidence>
<keyword evidence="1" id="KW-0732">Signal</keyword>
<keyword evidence="3" id="KW-1185">Reference proteome</keyword>